<keyword evidence="2" id="KW-0732">Signal</keyword>
<reference evidence="3" key="1">
    <citation type="submission" date="2023-03" db="EMBL/GenBank/DDBJ databases">
        <title>Massive genome expansion in bonnet fungi (Mycena s.s.) driven by repeated elements and novel gene families across ecological guilds.</title>
        <authorList>
            <consortium name="Lawrence Berkeley National Laboratory"/>
            <person name="Harder C.B."/>
            <person name="Miyauchi S."/>
            <person name="Viragh M."/>
            <person name="Kuo A."/>
            <person name="Thoen E."/>
            <person name="Andreopoulos B."/>
            <person name="Lu D."/>
            <person name="Skrede I."/>
            <person name="Drula E."/>
            <person name="Henrissat B."/>
            <person name="Morin E."/>
            <person name="Kohler A."/>
            <person name="Barry K."/>
            <person name="LaButti K."/>
            <person name="Morin E."/>
            <person name="Salamov A."/>
            <person name="Lipzen A."/>
            <person name="Mereny Z."/>
            <person name="Hegedus B."/>
            <person name="Baldrian P."/>
            <person name="Stursova M."/>
            <person name="Weitz H."/>
            <person name="Taylor A."/>
            <person name="Grigoriev I.V."/>
            <person name="Nagy L.G."/>
            <person name="Martin F."/>
            <person name="Kauserud H."/>
        </authorList>
    </citation>
    <scope>NUCLEOTIDE SEQUENCE</scope>
    <source>
        <strain evidence="3">CBHHK188m</strain>
    </source>
</reference>
<name>A0AAD7NR95_9AGAR</name>
<gene>
    <name evidence="3" type="ORF">DFH07DRAFT_999494</name>
</gene>
<feature type="chain" id="PRO_5042291718" description="Cell wall protein" evidence="2">
    <location>
        <begin position="20"/>
        <end position="257"/>
    </location>
</feature>
<feature type="region of interest" description="Disordered" evidence="1">
    <location>
        <begin position="171"/>
        <end position="194"/>
    </location>
</feature>
<evidence type="ECO:0000313" key="4">
    <source>
        <dbReference type="Proteomes" id="UP001215280"/>
    </source>
</evidence>
<evidence type="ECO:0008006" key="5">
    <source>
        <dbReference type="Google" id="ProtNLM"/>
    </source>
</evidence>
<sequence length="257" mass="25381">MARVLLALVSVAFVAQTLAAPHHRRAVSSIACSELNSAADTGIFAALNTFASIKSSSDPNLLAAEGSLTTADNANRQVSTSLQRLDAAPSPADAFAQVVSGLQASLASLAKVQPDDSINAAVASANTSMSAALDAAQKQAADPKCQPVVFVAPPPISGAPLYSMVSGPVPPPTTGRPGSGTTGAPNFVSGSTAVPTTTLRTRPSFASFVAPEATALPVAAPASDAVVGSTKSNGAMAVTPSVSMAGAIALGAIISFL</sequence>
<dbReference type="EMBL" id="JARJLG010000021">
    <property type="protein sequence ID" value="KAJ7771330.1"/>
    <property type="molecule type" value="Genomic_DNA"/>
</dbReference>
<feature type="signal peptide" evidence="2">
    <location>
        <begin position="1"/>
        <end position="19"/>
    </location>
</feature>
<evidence type="ECO:0000313" key="3">
    <source>
        <dbReference type="EMBL" id="KAJ7771330.1"/>
    </source>
</evidence>
<proteinExistence type="predicted"/>
<accession>A0AAD7NR95</accession>
<organism evidence="3 4">
    <name type="scientific">Mycena maculata</name>
    <dbReference type="NCBI Taxonomy" id="230809"/>
    <lineage>
        <taxon>Eukaryota</taxon>
        <taxon>Fungi</taxon>
        <taxon>Dikarya</taxon>
        <taxon>Basidiomycota</taxon>
        <taxon>Agaricomycotina</taxon>
        <taxon>Agaricomycetes</taxon>
        <taxon>Agaricomycetidae</taxon>
        <taxon>Agaricales</taxon>
        <taxon>Marasmiineae</taxon>
        <taxon>Mycenaceae</taxon>
        <taxon>Mycena</taxon>
    </lineage>
</organism>
<comment type="caution">
    <text evidence="3">The sequence shown here is derived from an EMBL/GenBank/DDBJ whole genome shotgun (WGS) entry which is preliminary data.</text>
</comment>
<dbReference type="AlphaFoldDB" id="A0AAD7NR95"/>
<evidence type="ECO:0000256" key="1">
    <source>
        <dbReference type="SAM" id="MobiDB-lite"/>
    </source>
</evidence>
<evidence type="ECO:0000256" key="2">
    <source>
        <dbReference type="SAM" id="SignalP"/>
    </source>
</evidence>
<dbReference type="Proteomes" id="UP001215280">
    <property type="component" value="Unassembled WGS sequence"/>
</dbReference>
<keyword evidence="4" id="KW-1185">Reference proteome</keyword>
<protein>
    <recommendedName>
        <fullName evidence="5">Cell wall protein</fullName>
    </recommendedName>
</protein>